<dbReference type="InterPro" id="IPR002110">
    <property type="entry name" value="Ankyrin_rpt"/>
</dbReference>
<keyword evidence="1" id="KW-0677">Repeat</keyword>
<evidence type="ECO:0000313" key="3">
    <source>
        <dbReference type="EMBL" id="KAL3393029.1"/>
    </source>
</evidence>
<proteinExistence type="predicted"/>
<dbReference type="Gene3D" id="1.25.40.20">
    <property type="entry name" value="Ankyrin repeat-containing domain"/>
    <property type="match status" value="1"/>
</dbReference>
<evidence type="ECO:0000313" key="4">
    <source>
        <dbReference type="Proteomes" id="UP001627154"/>
    </source>
</evidence>
<dbReference type="EMBL" id="JBJJXI010000100">
    <property type="protein sequence ID" value="KAL3393029.1"/>
    <property type="molecule type" value="Genomic_DNA"/>
</dbReference>
<keyword evidence="4" id="KW-1185">Reference proteome</keyword>
<dbReference type="InterPro" id="IPR036770">
    <property type="entry name" value="Ankyrin_rpt-contain_sf"/>
</dbReference>
<protein>
    <submittedName>
        <fullName evidence="3">Uncharacterized protein</fullName>
    </submittedName>
</protein>
<organism evidence="3 4">
    <name type="scientific">Trichogramma kaykai</name>
    <dbReference type="NCBI Taxonomy" id="54128"/>
    <lineage>
        <taxon>Eukaryota</taxon>
        <taxon>Metazoa</taxon>
        <taxon>Ecdysozoa</taxon>
        <taxon>Arthropoda</taxon>
        <taxon>Hexapoda</taxon>
        <taxon>Insecta</taxon>
        <taxon>Pterygota</taxon>
        <taxon>Neoptera</taxon>
        <taxon>Endopterygota</taxon>
        <taxon>Hymenoptera</taxon>
        <taxon>Apocrita</taxon>
        <taxon>Proctotrupomorpha</taxon>
        <taxon>Chalcidoidea</taxon>
        <taxon>Trichogrammatidae</taxon>
        <taxon>Trichogramma</taxon>
    </lineage>
</organism>
<dbReference type="PANTHER" id="PTHR24198:SF165">
    <property type="entry name" value="ANKYRIN REPEAT-CONTAINING PROTEIN-RELATED"/>
    <property type="match status" value="1"/>
</dbReference>
<comment type="caution">
    <text evidence="3">The sequence shown here is derived from an EMBL/GenBank/DDBJ whole genome shotgun (WGS) entry which is preliminary data.</text>
</comment>
<dbReference type="Pfam" id="PF12796">
    <property type="entry name" value="Ank_2"/>
    <property type="match status" value="2"/>
</dbReference>
<dbReference type="PANTHER" id="PTHR24198">
    <property type="entry name" value="ANKYRIN REPEAT AND PROTEIN KINASE DOMAIN-CONTAINING PROTEIN"/>
    <property type="match status" value="1"/>
</dbReference>
<dbReference type="SMART" id="SM00248">
    <property type="entry name" value="ANK"/>
    <property type="match status" value="5"/>
</dbReference>
<accession>A0ABD2WJU5</accession>
<evidence type="ECO:0000256" key="2">
    <source>
        <dbReference type="ARBA" id="ARBA00023043"/>
    </source>
</evidence>
<dbReference type="Proteomes" id="UP001627154">
    <property type="component" value="Unassembled WGS sequence"/>
</dbReference>
<dbReference type="AlphaFoldDB" id="A0ABD2WJU5"/>
<keyword evidence="2" id="KW-0040">ANK repeat</keyword>
<gene>
    <name evidence="3" type="ORF">TKK_012307</name>
</gene>
<sequence>MRENVNWDVESERLNFLHQQLYPTIYKWNGQLPNLRDIFRPAEIDWLLTEDVRNMEKFYDLLKEAPIVRFVIRTGYKDEPELDKDGELLLRRTTPMHWAARYGKLDSPVIAELFQIFDRFDVNYVDEFGLTHFHVACMSRCVAVVEKFLELGQDPNCASNKTDPPLHLIMPFVEKYNVAELLLKHGADPNLPGWKCGSTALHLAARSPINDSMAELLFKFRKDSMQIDAKDKLGRTPLQWAVARLLPSKVDLLLNNGAELTNFVFPTEAHFYDRYEPLEYIGSEVKLRVASDALAVVDRLEKGGYEPDRSDALTIMKLFFKLGLFERNRVLYDPIDLAEHLIDLRMIDRFDEIWEAQQREMSVPRLCEEATRGFFRRWALEFFLELTHYRLPIPCCEKIVEKLKNKDLFAVCMAASDLK</sequence>
<name>A0ABD2WJU5_9HYME</name>
<dbReference type="SUPFAM" id="SSF48403">
    <property type="entry name" value="Ankyrin repeat"/>
    <property type="match status" value="1"/>
</dbReference>
<reference evidence="3 4" key="1">
    <citation type="journal article" date="2024" name="bioRxiv">
        <title>A reference genome for Trichogramma kaykai: A tiny desert-dwelling parasitoid wasp with competing sex-ratio distorters.</title>
        <authorList>
            <person name="Culotta J."/>
            <person name="Lindsey A.R."/>
        </authorList>
    </citation>
    <scope>NUCLEOTIDE SEQUENCE [LARGE SCALE GENOMIC DNA]</scope>
    <source>
        <strain evidence="3 4">KSX58</strain>
    </source>
</reference>
<evidence type="ECO:0000256" key="1">
    <source>
        <dbReference type="ARBA" id="ARBA00022737"/>
    </source>
</evidence>
<dbReference type="PRINTS" id="PR01415">
    <property type="entry name" value="ANKYRIN"/>
</dbReference>